<dbReference type="EMBL" id="CAJNYD010001189">
    <property type="protein sequence ID" value="CAF3323017.1"/>
    <property type="molecule type" value="Genomic_DNA"/>
</dbReference>
<dbReference type="EMBL" id="CAJNYT010002218">
    <property type="protein sequence ID" value="CAF3457186.1"/>
    <property type="molecule type" value="Genomic_DNA"/>
</dbReference>
<dbReference type="Proteomes" id="UP000663833">
    <property type="component" value="Unassembled WGS sequence"/>
</dbReference>
<evidence type="ECO:0000313" key="5">
    <source>
        <dbReference type="EMBL" id="CAF4353912.1"/>
    </source>
</evidence>
<dbReference type="Proteomes" id="UP000663869">
    <property type="component" value="Unassembled WGS sequence"/>
</dbReference>
<evidence type="ECO:0000313" key="3">
    <source>
        <dbReference type="EMBL" id="CAF3387492.1"/>
    </source>
</evidence>
<accession>A0A817YXK0</accession>
<dbReference type="Proteomes" id="UP000663825">
    <property type="component" value="Unassembled WGS sequence"/>
</dbReference>
<evidence type="ECO:0000313" key="1">
    <source>
        <dbReference type="EMBL" id="CAF3323017.1"/>
    </source>
</evidence>
<dbReference type="EMBL" id="CAJOBO010001840">
    <property type="protein sequence ID" value="CAF4413166.1"/>
    <property type="molecule type" value="Genomic_DNA"/>
</dbReference>
<evidence type="ECO:0000313" key="4">
    <source>
        <dbReference type="EMBL" id="CAF3457186.1"/>
    </source>
</evidence>
<dbReference type="Proteomes" id="UP000663851">
    <property type="component" value="Unassembled WGS sequence"/>
</dbReference>
<gene>
    <name evidence="2" type="ORF">FME351_LOCUS6353</name>
    <name evidence="4" type="ORF">GRG538_LOCUS14672</name>
    <name evidence="6" type="ORF">HFQ381_LOCUS20986</name>
    <name evidence="1" type="ORF">LUA448_LOCUS10143</name>
    <name evidence="8" type="ORF">QYT958_LOCUS15840</name>
    <name evidence="3" type="ORF">TIS948_LOCUS26524</name>
    <name evidence="7" type="ORF">TSG867_LOCUS22096</name>
    <name evidence="5" type="ORF">UJA718_LOCUS15986</name>
</gene>
<proteinExistence type="predicted"/>
<dbReference type="EMBL" id="CAJNYU010000523">
    <property type="protein sequence ID" value="CAF3371145.1"/>
    <property type="molecule type" value="Genomic_DNA"/>
</dbReference>
<dbReference type="EMBL" id="CAJOBR010002240">
    <property type="protein sequence ID" value="CAF4667277.1"/>
    <property type="molecule type" value="Genomic_DNA"/>
</dbReference>
<dbReference type="EMBL" id="CAJOBQ010001770">
    <property type="protein sequence ID" value="CAF4514346.1"/>
    <property type="molecule type" value="Genomic_DNA"/>
</dbReference>
<evidence type="ECO:0000313" key="8">
    <source>
        <dbReference type="EMBL" id="CAF4667277.1"/>
    </source>
</evidence>
<name>A0A817YXK0_9BILA</name>
<evidence type="ECO:0000313" key="9">
    <source>
        <dbReference type="Proteomes" id="UP000663825"/>
    </source>
</evidence>
<evidence type="ECO:0000313" key="6">
    <source>
        <dbReference type="EMBL" id="CAF4413166.1"/>
    </source>
</evidence>
<organism evidence="3 9">
    <name type="scientific">Rotaria socialis</name>
    <dbReference type="NCBI Taxonomy" id="392032"/>
    <lineage>
        <taxon>Eukaryota</taxon>
        <taxon>Metazoa</taxon>
        <taxon>Spiralia</taxon>
        <taxon>Gnathifera</taxon>
        <taxon>Rotifera</taxon>
        <taxon>Eurotatoria</taxon>
        <taxon>Bdelloidea</taxon>
        <taxon>Philodinida</taxon>
        <taxon>Philodinidae</taxon>
        <taxon>Rotaria</taxon>
    </lineage>
</organism>
<keyword evidence="10" id="KW-1185">Reference proteome</keyword>
<dbReference type="AlphaFoldDB" id="A0A817YXK0"/>
<dbReference type="Proteomes" id="UP000663873">
    <property type="component" value="Unassembled WGS sequence"/>
</dbReference>
<dbReference type="EMBL" id="CAJOBP010002423">
    <property type="protein sequence ID" value="CAF4353912.1"/>
    <property type="molecule type" value="Genomic_DNA"/>
</dbReference>
<dbReference type="EMBL" id="CAJNXB010004670">
    <property type="protein sequence ID" value="CAF3387492.1"/>
    <property type="molecule type" value="Genomic_DNA"/>
</dbReference>
<reference evidence="3" key="1">
    <citation type="submission" date="2021-02" db="EMBL/GenBank/DDBJ databases">
        <authorList>
            <person name="Nowell W R."/>
        </authorList>
    </citation>
    <scope>NUCLEOTIDE SEQUENCE</scope>
</reference>
<sequence length="264" mass="31580">MLSQATSSNLSEAMLRRRKLERNLKENEISVTDRDRNKIRLNMDRHMETFLQLNRKRHETWYRYDKYFREALKKDKDRFEKRKQRNQSSTPFNMIALPSLVTINSRPEPMTKVERRTYQVLNASQKLLDESMARSKSNVNQSRPLTSASTFKSCSIATIRSSCTTTSSNFIVPMMHSMESEEYTRLMNESLRHETYSDFVDHFVKFCPEFREKFPDYHLANQRQTAVEKLRKFNQSFTKIKDQRFHNLVNSLSDFRLEKKTNMK</sequence>
<protein>
    <submittedName>
        <fullName evidence="3">Uncharacterized protein</fullName>
    </submittedName>
</protein>
<comment type="caution">
    <text evidence="3">The sequence shown here is derived from an EMBL/GenBank/DDBJ whole genome shotgun (WGS) entry which is preliminary data.</text>
</comment>
<dbReference type="Proteomes" id="UP000663862">
    <property type="component" value="Unassembled WGS sequence"/>
</dbReference>
<dbReference type="Proteomes" id="UP000663848">
    <property type="component" value="Unassembled WGS sequence"/>
</dbReference>
<dbReference type="OrthoDB" id="10039555at2759"/>
<evidence type="ECO:0000313" key="2">
    <source>
        <dbReference type="EMBL" id="CAF3371145.1"/>
    </source>
</evidence>
<evidence type="ECO:0000313" key="7">
    <source>
        <dbReference type="EMBL" id="CAF4514346.1"/>
    </source>
</evidence>
<dbReference type="Proteomes" id="UP000663872">
    <property type="component" value="Unassembled WGS sequence"/>
</dbReference>
<evidence type="ECO:0000313" key="10">
    <source>
        <dbReference type="Proteomes" id="UP000663873"/>
    </source>
</evidence>